<feature type="repeat" description="WD" evidence="3">
    <location>
        <begin position="1329"/>
        <end position="1365"/>
    </location>
</feature>
<keyword evidence="5" id="KW-1185">Reference proteome</keyword>
<dbReference type="Proteomes" id="UP000320421">
    <property type="component" value="Chromosome"/>
</dbReference>
<dbReference type="EMBL" id="CP036266">
    <property type="protein sequence ID" value="QDT22498.1"/>
    <property type="molecule type" value="Genomic_DNA"/>
</dbReference>
<evidence type="ECO:0000256" key="3">
    <source>
        <dbReference type="PROSITE-ProRule" id="PRU00221"/>
    </source>
</evidence>
<evidence type="ECO:0000313" key="4">
    <source>
        <dbReference type="EMBL" id="QDT22498.1"/>
    </source>
</evidence>
<keyword evidence="2" id="KW-0677">Repeat</keyword>
<reference evidence="4 5" key="1">
    <citation type="submission" date="2019-02" db="EMBL/GenBank/DDBJ databases">
        <title>Deep-cultivation of Planctomycetes and their phenomic and genomic characterization uncovers novel biology.</title>
        <authorList>
            <person name="Wiegand S."/>
            <person name="Jogler M."/>
            <person name="Boedeker C."/>
            <person name="Pinto D."/>
            <person name="Vollmers J."/>
            <person name="Rivas-Marin E."/>
            <person name="Kohn T."/>
            <person name="Peeters S.H."/>
            <person name="Heuer A."/>
            <person name="Rast P."/>
            <person name="Oberbeckmann S."/>
            <person name="Bunk B."/>
            <person name="Jeske O."/>
            <person name="Meyerdierks A."/>
            <person name="Storesund J.E."/>
            <person name="Kallscheuer N."/>
            <person name="Luecker S."/>
            <person name="Lage O.M."/>
            <person name="Pohl T."/>
            <person name="Merkel B.J."/>
            <person name="Hornburger P."/>
            <person name="Mueller R.-W."/>
            <person name="Bruemmer F."/>
            <person name="Labrenz M."/>
            <person name="Spormann A.M."/>
            <person name="Op den Camp H."/>
            <person name="Overmann J."/>
            <person name="Amann R."/>
            <person name="Jetten M.S.M."/>
            <person name="Mascher T."/>
            <person name="Medema M.H."/>
            <person name="Devos D.P."/>
            <person name="Kaster A.-K."/>
            <person name="Ovreas L."/>
            <person name="Rohde M."/>
            <person name="Galperin M.Y."/>
            <person name="Jogler C."/>
        </authorList>
    </citation>
    <scope>NUCLEOTIDE SEQUENCE [LARGE SCALE GENOMIC DNA]</scope>
    <source>
        <strain evidence="4 5">HG66A1</strain>
    </source>
</reference>
<evidence type="ECO:0000256" key="2">
    <source>
        <dbReference type="ARBA" id="ARBA00022737"/>
    </source>
</evidence>
<dbReference type="InterPro" id="IPR050349">
    <property type="entry name" value="WD_LIS1/nudF_dynein_reg"/>
</dbReference>
<dbReference type="PROSITE" id="PS50082">
    <property type="entry name" value="WD_REPEATS_2"/>
    <property type="match status" value="1"/>
</dbReference>
<dbReference type="InterPro" id="IPR001680">
    <property type="entry name" value="WD40_rpt"/>
</dbReference>
<dbReference type="RefSeq" id="WP_145188420.1">
    <property type="nucleotide sequence ID" value="NZ_CP036266.1"/>
</dbReference>
<dbReference type="SMART" id="SM00320">
    <property type="entry name" value="WD40"/>
    <property type="match status" value="10"/>
</dbReference>
<name>A0A517PT02_9PLAN</name>
<dbReference type="SUPFAM" id="SSF50978">
    <property type="entry name" value="WD40 repeat-like"/>
    <property type="match status" value="2"/>
</dbReference>
<protein>
    <submittedName>
        <fullName evidence="4">WD domain, G-beta repeat</fullName>
    </submittedName>
</protein>
<sequence>MVTQQYSSRAVYRFSLFRQSGARRVQPRWGESEGELKEKFRVLQSPDDPALDILALVELRQRAYDVFLNWHKDELQSLPSDEDRRWFLEHVKALTTPATFFTWAGSETKAPLYHPLPVIQRKTVGSETEIIPKASQLSAFLIQLQQEQSRQGVLITTRSGGGKTVACRQADLLFLGMQQHVAEEQKQQPSPSIIPVWVSLQHETALKQRIWSDFAGLTHHQKIKRIEEGTNAGSPDVLIELLVANTHKEPATTDDELQSRQRAMLRQLHLGPSLVLFFDLNHANELDRELYAEAIIAFQKHPQLGKKHRCVVVYRGAGKGDRVIQRLLSNTDRQWPGFQEYDLKSIEDDKAIEYCGQIREFEQRLWKDPITGLTNQINERFENQNSAFLLCQPVLDGSELQTRTLLQQLIRRSRMAKAYESDSDQTQEDNDSLISVPLLMHWVSLLEPQALLRIANLTHLYREIVSQHLRREHPQMGLHQYLIDLKIYQTGEAKNRKPVTGKMVTGMTRIALAILAQGVGTTIEVDEACDLLEDPSEYPEDDSRDWHLKSSKMPSLAKSDYNHQEFTLEEAQAILRHGLFRQEGDQLRFAHDSLIYYFAGMALREFKKPGKPGVGSILPEKWSETIADILLQNPGRWLLPAEFLGGAMLLPPENGRLKGQPSQALRELVMRLVAFLPNLPQDAAIAYMEPVPKLVSRLCSTLPHDKVLQQVYQAINDHSRFAWEYPHLLLQEVMNRCRWFGAPGNEVEQWARQLDEFLQEEPSSRNTNRPEWLKKTQGQRMFDSLTINGVHWGGVRSVAVFKGSDGPRIVSGGRDGSIAISDPKTGDVEQILDDVHTHSIFSVTTYASPDGPRIISAGGDKRIVISDPQTGTVERTIEGAHTDMIMSVTTYDAPEGPRIVSAGDDSRIVISNPQTGTVERTIEGAHTDMIMSVTTYDALEGPRIVSAGDDSRIVISNPQTGTVERILEDAHASRINCVTAFESTEGPRIVSAGVGMQINIIDPRTGALDRILDQTNWDDVRSVAVYDTPEGPRIVSASEANGRVVISNPLTGAVEMILDDVHQGWVFGVTTYTDSEGLRIVSVGFDDGRIVIIDPWMGASERILSKTFPGRIEEMTTYVGPDGPRVVSRDIKDTIKISDPKTGKVEHVIEGRKFARQVRVAVYESSDGPQLVFLGYVGQIMRSDPKTREVEQIIDFSDLVVFCSLNVYESSEGPRIVLGDGEGRIVICDLRIGTVEQTIEGAHTGPINSVTVYEDLEGQRIISAGWDGRIVISNPKSGVVEQVIEGAHTSLINSVAVHAGPSGLRIVSADSESIVISDPRSGTVELTIEDAHTARVQSVTVYDGPGGPWIVSTGKDGKIKVWKMEEFLAWNGDTSENLQPINTLHINARCLAIDQSNKLLICGVGNHIEVYEFVTN</sequence>
<dbReference type="Gene3D" id="2.130.10.10">
    <property type="entry name" value="YVTN repeat-like/Quinoprotein amine dehydrogenase"/>
    <property type="match status" value="3"/>
</dbReference>
<dbReference type="Pfam" id="PF00400">
    <property type="entry name" value="WD40"/>
    <property type="match status" value="1"/>
</dbReference>
<organism evidence="4 5">
    <name type="scientific">Gimesia chilikensis</name>
    <dbReference type="NCBI Taxonomy" id="2605989"/>
    <lineage>
        <taxon>Bacteria</taxon>
        <taxon>Pseudomonadati</taxon>
        <taxon>Planctomycetota</taxon>
        <taxon>Planctomycetia</taxon>
        <taxon>Planctomycetales</taxon>
        <taxon>Planctomycetaceae</taxon>
        <taxon>Gimesia</taxon>
    </lineage>
</organism>
<evidence type="ECO:0000256" key="1">
    <source>
        <dbReference type="ARBA" id="ARBA00022574"/>
    </source>
</evidence>
<dbReference type="PANTHER" id="PTHR44129">
    <property type="entry name" value="WD REPEAT-CONTAINING PROTEIN POP1"/>
    <property type="match status" value="1"/>
</dbReference>
<gene>
    <name evidence="4" type="ORF">HG66A1_43060</name>
</gene>
<accession>A0A517PT02</accession>
<dbReference type="InterPro" id="IPR036322">
    <property type="entry name" value="WD40_repeat_dom_sf"/>
</dbReference>
<dbReference type="InterPro" id="IPR015943">
    <property type="entry name" value="WD40/YVTN_repeat-like_dom_sf"/>
</dbReference>
<keyword evidence="1 3" id="KW-0853">WD repeat</keyword>
<proteinExistence type="predicted"/>
<dbReference type="OrthoDB" id="230341at2"/>
<evidence type="ECO:0000313" key="5">
    <source>
        <dbReference type="Proteomes" id="UP000320421"/>
    </source>
</evidence>